<comment type="caution">
    <text evidence="1">The sequence shown here is derived from an EMBL/GenBank/DDBJ whole genome shotgun (WGS) entry which is preliminary data.</text>
</comment>
<dbReference type="Proteomes" id="UP000479710">
    <property type="component" value="Unassembled WGS sequence"/>
</dbReference>
<sequence length="99" mass="11621">MGEIVSSALVHETVNKIISGMIDKYEQKSSGEEQMERLEMAQIKLELALETSNMWQITDGPLLLWQRKLKRAAEECDDTLRKCRQRVQEEEEEKQQVKR</sequence>
<gene>
    <name evidence="1" type="ORF">E2562_024703</name>
</gene>
<evidence type="ECO:0000313" key="1">
    <source>
        <dbReference type="EMBL" id="KAF0908288.1"/>
    </source>
</evidence>
<dbReference type="PANTHER" id="PTHR33377:SF74">
    <property type="entry name" value="OS07G0121000 PROTEIN"/>
    <property type="match status" value="1"/>
</dbReference>
<proteinExistence type="predicted"/>
<name>A0A6G1D6C3_9ORYZ</name>
<evidence type="ECO:0000313" key="2">
    <source>
        <dbReference type="Proteomes" id="UP000479710"/>
    </source>
</evidence>
<evidence type="ECO:0008006" key="3">
    <source>
        <dbReference type="Google" id="ProtNLM"/>
    </source>
</evidence>
<organism evidence="1 2">
    <name type="scientific">Oryza meyeriana var. granulata</name>
    <dbReference type="NCBI Taxonomy" id="110450"/>
    <lineage>
        <taxon>Eukaryota</taxon>
        <taxon>Viridiplantae</taxon>
        <taxon>Streptophyta</taxon>
        <taxon>Embryophyta</taxon>
        <taxon>Tracheophyta</taxon>
        <taxon>Spermatophyta</taxon>
        <taxon>Magnoliopsida</taxon>
        <taxon>Liliopsida</taxon>
        <taxon>Poales</taxon>
        <taxon>Poaceae</taxon>
        <taxon>BOP clade</taxon>
        <taxon>Oryzoideae</taxon>
        <taxon>Oryzeae</taxon>
        <taxon>Oryzinae</taxon>
        <taxon>Oryza</taxon>
        <taxon>Oryza meyeriana</taxon>
    </lineage>
</organism>
<dbReference type="EMBL" id="SPHZ02000007">
    <property type="protein sequence ID" value="KAF0908288.1"/>
    <property type="molecule type" value="Genomic_DNA"/>
</dbReference>
<dbReference type="AlphaFoldDB" id="A0A6G1D6C3"/>
<accession>A0A6G1D6C3</accession>
<protein>
    <recommendedName>
        <fullName evidence="3">Rx N-terminal domain-containing protein</fullName>
    </recommendedName>
</protein>
<dbReference type="OrthoDB" id="690886at2759"/>
<dbReference type="PANTHER" id="PTHR33377">
    <property type="entry name" value="OS10G0134700 PROTEIN-RELATED"/>
    <property type="match status" value="1"/>
</dbReference>
<keyword evidence="2" id="KW-1185">Reference proteome</keyword>
<reference evidence="1 2" key="1">
    <citation type="submission" date="2019-11" db="EMBL/GenBank/DDBJ databases">
        <title>Whole genome sequence of Oryza granulata.</title>
        <authorList>
            <person name="Li W."/>
        </authorList>
    </citation>
    <scope>NUCLEOTIDE SEQUENCE [LARGE SCALE GENOMIC DNA]</scope>
    <source>
        <strain evidence="2">cv. Menghai</strain>
        <tissue evidence="1">Leaf</tissue>
    </source>
</reference>